<dbReference type="AlphaFoldDB" id="A0A1I2XR12"/>
<evidence type="ECO:0000259" key="1">
    <source>
        <dbReference type="Pfam" id="PF01869"/>
    </source>
</evidence>
<dbReference type="PANTHER" id="PTHR43190:SF3">
    <property type="entry name" value="N-ACETYL-D-GLUCOSAMINE KINASE"/>
    <property type="match status" value="1"/>
</dbReference>
<organism evidence="2 3">
    <name type="scientific">Actinopolymorpha cephalotaxi</name>
    <dbReference type="NCBI Taxonomy" id="504797"/>
    <lineage>
        <taxon>Bacteria</taxon>
        <taxon>Bacillati</taxon>
        <taxon>Actinomycetota</taxon>
        <taxon>Actinomycetes</taxon>
        <taxon>Propionibacteriales</taxon>
        <taxon>Actinopolymorphaceae</taxon>
        <taxon>Actinopolymorpha</taxon>
    </lineage>
</organism>
<dbReference type="InterPro" id="IPR052519">
    <property type="entry name" value="Euk-type_GlcNAc_Kinase"/>
</dbReference>
<dbReference type="PANTHER" id="PTHR43190">
    <property type="entry name" value="N-ACETYL-D-GLUCOSAMINE KINASE"/>
    <property type="match status" value="1"/>
</dbReference>
<dbReference type="SUPFAM" id="SSF53067">
    <property type="entry name" value="Actin-like ATPase domain"/>
    <property type="match status" value="2"/>
</dbReference>
<dbReference type="OrthoDB" id="8701357at2"/>
<dbReference type="STRING" id="504797.SAMN05421678_11321"/>
<name>A0A1I2XR12_9ACTN</name>
<gene>
    <name evidence="2" type="ORF">SAMN05421678_11321</name>
</gene>
<dbReference type="InterPro" id="IPR002731">
    <property type="entry name" value="ATPase_BadF"/>
</dbReference>
<evidence type="ECO:0000313" key="2">
    <source>
        <dbReference type="EMBL" id="SFH15890.1"/>
    </source>
</evidence>
<accession>A0A1I2XR12</accession>
<sequence length="333" mass="33125">MGGVRIAAVDGGQTGLRLRVVGPDGSTATATAGGFDYDAGDPAATVLALVKQAWDRLPAAGREPVDRVGMGLTGDHRPEEVRRIEAGVADLLGAGQVEVRIAHDAVTAHLGALGGAPGVVVVAGTGVVALARTGDRDGSGAGAGAGAGAGVTARVDGWGHLLGDEGGGFAVGRHGLRAALAAYDGRGPRTALAAAAVDRFGPLDGLPRRLYGTGATVADVAGFSRQVAEAARAGDPVAVGIWRDGVAALVGTTRAAVSRYLELTADQQPAAEPGTVAVSWAGGLMGVADLVRDPWRRRVAAEIPQTRVVDPVGDGLDGAVLLATGNGHGRTHG</sequence>
<proteinExistence type="predicted"/>
<dbReference type="Gene3D" id="3.30.420.40">
    <property type="match status" value="2"/>
</dbReference>
<dbReference type="InterPro" id="IPR043129">
    <property type="entry name" value="ATPase_NBD"/>
</dbReference>
<dbReference type="EMBL" id="FOOI01000013">
    <property type="protein sequence ID" value="SFH15890.1"/>
    <property type="molecule type" value="Genomic_DNA"/>
</dbReference>
<reference evidence="2 3" key="1">
    <citation type="submission" date="2016-10" db="EMBL/GenBank/DDBJ databases">
        <authorList>
            <person name="de Groot N.N."/>
        </authorList>
    </citation>
    <scope>NUCLEOTIDE SEQUENCE [LARGE SCALE GENOMIC DNA]</scope>
    <source>
        <strain evidence="2 3">CPCC 202808</strain>
    </source>
</reference>
<dbReference type="Pfam" id="PF01869">
    <property type="entry name" value="BcrAD_BadFG"/>
    <property type="match status" value="1"/>
</dbReference>
<feature type="domain" description="ATPase BadF/BadG/BcrA/BcrD type" evidence="1">
    <location>
        <begin position="9"/>
        <end position="323"/>
    </location>
</feature>
<evidence type="ECO:0000313" key="3">
    <source>
        <dbReference type="Proteomes" id="UP000199052"/>
    </source>
</evidence>
<dbReference type="Proteomes" id="UP000199052">
    <property type="component" value="Unassembled WGS sequence"/>
</dbReference>
<protein>
    <submittedName>
        <fullName evidence="2">BadF-type ATPase</fullName>
    </submittedName>
</protein>